<protein>
    <recommendedName>
        <fullName evidence="4">Lipoprotein</fullName>
    </recommendedName>
</protein>
<keyword evidence="3" id="KW-1185">Reference proteome</keyword>
<dbReference type="Proteomes" id="UP001183226">
    <property type="component" value="Unassembled WGS sequence"/>
</dbReference>
<evidence type="ECO:0000313" key="2">
    <source>
        <dbReference type="EMBL" id="MDT0302666.1"/>
    </source>
</evidence>
<organism evidence="2 3">
    <name type="scientific">Streptomonospora wellingtoniae</name>
    <dbReference type="NCBI Taxonomy" id="3075544"/>
    <lineage>
        <taxon>Bacteria</taxon>
        <taxon>Bacillati</taxon>
        <taxon>Actinomycetota</taxon>
        <taxon>Actinomycetes</taxon>
        <taxon>Streptosporangiales</taxon>
        <taxon>Nocardiopsidaceae</taxon>
        <taxon>Streptomonospora</taxon>
    </lineage>
</organism>
<evidence type="ECO:0008006" key="4">
    <source>
        <dbReference type="Google" id="ProtNLM"/>
    </source>
</evidence>
<keyword evidence="1" id="KW-0732">Signal</keyword>
<evidence type="ECO:0000256" key="1">
    <source>
        <dbReference type="SAM" id="SignalP"/>
    </source>
</evidence>
<comment type="caution">
    <text evidence="2">The sequence shown here is derived from an EMBL/GenBank/DDBJ whole genome shotgun (WGS) entry which is preliminary data.</text>
</comment>
<dbReference type="PROSITE" id="PS51257">
    <property type="entry name" value="PROKAR_LIPOPROTEIN"/>
    <property type="match status" value="1"/>
</dbReference>
<gene>
    <name evidence="2" type="ORF">RM446_11145</name>
</gene>
<feature type="chain" id="PRO_5046078787" description="Lipoprotein" evidence="1">
    <location>
        <begin position="24"/>
        <end position="151"/>
    </location>
</feature>
<feature type="signal peptide" evidence="1">
    <location>
        <begin position="1"/>
        <end position="23"/>
    </location>
</feature>
<dbReference type="RefSeq" id="WP_311545155.1">
    <property type="nucleotide sequence ID" value="NZ_JAVREK010000010.1"/>
</dbReference>
<sequence>MGRWTARAAGALLVLAGAAALQGCTQPESEDAQTMRTATAKLSAVLLRPEAEQAFERAGHPVRAGMECRSRTGGDERFTVVCTGRSTEDGKLRFRGRIDPGALASQPDLAEGLPGTYTGTADGDEVFRMNCFNCEPGEVEEDSSPEAGAGS</sequence>
<name>A0ABU2KTZ8_9ACTN</name>
<proteinExistence type="predicted"/>
<dbReference type="EMBL" id="JAVREK010000010">
    <property type="protein sequence ID" value="MDT0302666.1"/>
    <property type="molecule type" value="Genomic_DNA"/>
</dbReference>
<evidence type="ECO:0000313" key="3">
    <source>
        <dbReference type="Proteomes" id="UP001183226"/>
    </source>
</evidence>
<accession>A0ABU2KTZ8</accession>
<reference evidence="3" key="1">
    <citation type="submission" date="2023-07" db="EMBL/GenBank/DDBJ databases">
        <title>30 novel species of actinomycetes from the DSMZ collection.</title>
        <authorList>
            <person name="Nouioui I."/>
        </authorList>
    </citation>
    <scope>NUCLEOTIDE SEQUENCE [LARGE SCALE GENOMIC DNA]</scope>
    <source>
        <strain evidence="3">DSM 45055</strain>
    </source>
</reference>